<dbReference type="InterPro" id="IPR029039">
    <property type="entry name" value="Flavoprotein-like_sf"/>
</dbReference>
<feature type="domain" description="NADPH-dependent FMN reductase-like" evidence="3">
    <location>
        <begin position="4"/>
        <end position="127"/>
    </location>
</feature>
<evidence type="ECO:0000256" key="1">
    <source>
        <dbReference type="ARBA" id="ARBA00022630"/>
    </source>
</evidence>
<organism evidence="4">
    <name type="scientific">candidate division WOR-3 bacterium</name>
    <dbReference type="NCBI Taxonomy" id="2052148"/>
    <lineage>
        <taxon>Bacteria</taxon>
        <taxon>Bacteria division WOR-3</taxon>
    </lineage>
</organism>
<dbReference type="InterPro" id="IPR051796">
    <property type="entry name" value="ISF_SsuE-like"/>
</dbReference>
<dbReference type="InterPro" id="IPR005025">
    <property type="entry name" value="FMN_Rdtase-like_dom"/>
</dbReference>
<sequence length="188" mass="21910">MKEVLALIGSARKEGNTAVLVDKILAGIREKNKKVKIYKYFLHELKINPCQSCYFCVDNSGCQQKDDMAKIYRLLKRIDFLIIGSPIYMNYVSAQTKLFIDRLFPYIHPKAPKVNKDLKAVLVITYGWEKPDIYDEVIKDIKRVLKWHKINVVKTIKGFGYQYKKTEVLEDEKLLKKAYSLGLMLSRL</sequence>
<proteinExistence type="predicted"/>
<comment type="caution">
    <text evidence="4">The sequence shown here is derived from an EMBL/GenBank/DDBJ whole genome shotgun (WGS) entry which is preliminary data.</text>
</comment>
<dbReference type="SUPFAM" id="SSF52218">
    <property type="entry name" value="Flavoproteins"/>
    <property type="match status" value="1"/>
</dbReference>
<accession>A0A7V5XZ69</accession>
<reference evidence="4" key="1">
    <citation type="journal article" date="2020" name="mSystems">
        <title>Genome- and Community-Level Interaction Insights into Carbon Utilization and Element Cycling Functions of Hydrothermarchaeota in Hydrothermal Sediment.</title>
        <authorList>
            <person name="Zhou Z."/>
            <person name="Liu Y."/>
            <person name="Xu W."/>
            <person name="Pan J."/>
            <person name="Luo Z.H."/>
            <person name="Li M."/>
        </authorList>
    </citation>
    <scope>NUCLEOTIDE SEQUENCE [LARGE SCALE GENOMIC DNA]</scope>
    <source>
        <strain evidence="4">SpSt-791</strain>
    </source>
</reference>
<protein>
    <submittedName>
        <fullName evidence="4">Flavodoxin family protein</fullName>
    </submittedName>
</protein>
<evidence type="ECO:0000313" key="4">
    <source>
        <dbReference type="EMBL" id="HHR48058.1"/>
    </source>
</evidence>
<dbReference type="GO" id="GO:0016491">
    <property type="term" value="F:oxidoreductase activity"/>
    <property type="evidence" value="ECO:0007669"/>
    <property type="project" value="InterPro"/>
</dbReference>
<dbReference type="PANTHER" id="PTHR43278">
    <property type="entry name" value="NAD(P)H-DEPENDENT FMN-CONTAINING OXIDOREDUCTASE YWQN-RELATED"/>
    <property type="match status" value="1"/>
</dbReference>
<evidence type="ECO:0000259" key="3">
    <source>
        <dbReference type="Pfam" id="PF03358"/>
    </source>
</evidence>
<dbReference type="PANTHER" id="PTHR43278:SF2">
    <property type="entry name" value="IRON-SULFUR FLAVOPROTEIN"/>
    <property type="match status" value="1"/>
</dbReference>
<evidence type="ECO:0000256" key="2">
    <source>
        <dbReference type="ARBA" id="ARBA00022643"/>
    </source>
</evidence>
<keyword evidence="2" id="KW-0288">FMN</keyword>
<gene>
    <name evidence="4" type="ORF">ENV79_00205</name>
</gene>
<name>A0A7V5XZ69_UNCW3</name>
<dbReference type="EMBL" id="DTHS01000001">
    <property type="protein sequence ID" value="HHR48058.1"/>
    <property type="molecule type" value="Genomic_DNA"/>
</dbReference>
<keyword evidence="1" id="KW-0285">Flavoprotein</keyword>
<dbReference type="AlphaFoldDB" id="A0A7V5XZ69"/>
<dbReference type="Gene3D" id="3.40.50.360">
    <property type="match status" value="1"/>
</dbReference>
<dbReference type="Pfam" id="PF03358">
    <property type="entry name" value="FMN_red"/>
    <property type="match status" value="1"/>
</dbReference>